<dbReference type="AlphaFoldDB" id="A0A918D8A9"/>
<dbReference type="Proteomes" id="UP000600365">
    <property type="component" value="Unassembled WGS sequence"/>
</dbReference>
<dbReference type="EMBL" id="BMMM01000016">
    <property type="protein sequence ID" value="GGN83679.1"/>
    <property type="molecule type" value="Genomic_DNA"/>
</dbReference>
<name>A0A918D8A9_9ACTN</name>
<reference evidence="2 3" key="1">
    <citation type="journal article" date="2014" name="Int. J. Syst. Evol. Microbiol.">
        <title>Complete genome sequence of Corynebacterium casei LMG S-19264T (=DSM 44701T), isolated from a smear-ripened cheese.</title>
        <authorList>
            <consortium name="US DOE Joint Genome Institute (JGI-PGF)"/>
            <person name="Walter F."/>
            <person name="Albersmeier A."/>
            <person name="Kalinowski J."/>
            <person name="Ruckert C."/>
        </authorList>
    </citation>
    <scope>NUCLEOTIDE SEQUENCE [LARGE SCALE GENOMIC DNA]</scope>
    <source>
        <strain evidence="2 3">CGMCC 4.7111</strain>
    </source>
</reference>
<evidence type="ECO:0000313" key="2">
    <source>
        <dbReference type="EMBL" id="GGN83679.1"/>
    </source>
</evidence>
<organism evidence="2 3">
    <name type="scientific">Streptomyces albiflavescens</name>
    <dbReference type="NCBI Taxonomy" id="1623582"/>
    <lineage>
        <taxon>Bacteria</taxon>
        <taxon>Bacillati</taxon>
        <taxon>Actinomycetota</taxon>
        <taxon>Actinomycetes</taxon>
        <taxon>Kitasatosporales</taxon>
        <taxon>Streptomycetaceae</taxon>
        <taxon>Streptomyces</taxon>
    </lineage>
</organism>
<proteinExistence type="predicted"/>
<evidence type="ECO:0000313" key="3">
    <source>
        <dbReference type="Proteomes" id="UP000600365"/>
    </source>
</evidence>
<comment type="caution">
    <text evidence="2">The sequence shown here is derived from an EMBL/GenBank/DDBJ whole genome shotgun (WGS) entry which is preliminary data.</text>
</comment>
<keyword evidence="3" id="KW-1185">Reference proteome</keyword>
<gene>
    <name evidence="2" type="ORF">GCM10011579_072710</name>
</gene>
<feature type="region of interest" description="Disordered" evidence="1">
    <location>
        <begin position="153"/>
        <end position="174"/>
    </location>
</feature>
<evidence type="ECO:0000256" key="1">
    <source>
        <dbReference type="SAM" id="MobiDB-lite"/>
    </source>
</evidence>
<accession>A0A918D8A9</accession>
<protein>
    <submittedName>
        <fullName evidence="2">Uncharacterized protein</fullName>
    </submittedName>
</protein>
<sequence length="187" mass="20626">MPGGPCADAAHERVGAPNGAVVSAPYDVFWAAPDSRAAWADLPDAVLEAVVRSDAERLEVERSRVAPKVREAMTVPVYSVADRFASWERVVRRMEPGWSSEDFYPISAYGNDLDSRDALGASMRAMPATVREGALGDLLARLDARFHAASVRDPDGSLRPWVRPTKEKPESELGEWWSRKPVLPPWD</sequence>